<evidence type="ECO:0000313" key="3">
    <source>
        <dbReference type="Proteomes" id="UP000018888"/>
    </source>
</evidence>
<reference evidence="2 3" key="2">
    <citation type="journal article" date="2018" name="New Phytol.">
        <title>High intraspecific genome diversity in the model arbuscular mycorrhizal symbiont Rhizophagus irregularis.</title>
        <authorList>
            <person name="Chen E.C.H."/>
            <person name="Morin E."/>
            <person name="Beaudet D."/>
            <person name="Noel J."/>
            <person name="Yildirir G."/>
            <person name="Ndikumana S."/>
            <person name="Charron P."/>
            <person name="St-Onge C."/>
            <person name="Giorgi J."/>
            <person name="Kruger M."/>
            <person name="Marton T."/>
            <person name="Ropars J."/>
            <person name="Grigoriev I.V."/>
            <person name="Hainaut M."/>
            <person name="Henrissat B."/>
            <person name="Roux C."/>
            <person name="Martin F."/>
            <person name="Corradi N."/>
        </authorList>
    </citation>
    <scope>NUCLEOTIDE SEQUENCE [LARGE SCALE GENOMIC DNA]</scope>
    <source>
        <strain evidence="2 3">DAOM 197198</strain>
    </source>
</reference>
<accession>A0A2P4PNT1</accession>
<dbReference type="Proteomes" id="UP000018888">
    <property type="component" value="Unassembled WGS sequence"/>
</dbReference>
<feature type="region of interest" description="Disordered" evidence="1">
    <location>
        <begin position="1"/>
        <end position="21"/>
    </location>
</feature>
<reference evidence="2 3" key="1">
    <citation type="journal article" date="2013" name="Proc. Natl. Acad. Sci. U.S.A.">
        <title>Genome of an arbuscular mycorrhizal fungus provides insight into the oldest plant symbiosis.</title>
        <authorList>
            <person name="Tisserant E."/>
            <person name="Malbreil M."/>
            <person name="Kuo A."/>
            <person name="Kohler A."/>
            <person name="Symeonidi A."/>
            <person name="Balestrini R."/>
            <person name="Charron P."/>
            <person name="Duensing N."/>
            <person name="Frei Dit Frey N."/>
            <person name="Gianinazzi-Pearson V."/>
            <person name="Gilbert L.B."/>
            <person name="Handa Y."/>
            <person name="Herr J.R."/>
            <person name="Hijri M."/>
            <person name="Koul R."/>
            <person name="Kawaguchi M."/>
            <person name="Krajinski F."/>
            <person name="Lammers P.J."/>
            <person name="Masclaux F.G."/>
            <person name="Murat C."/>
            <person name="Morin E."/>
            <person name="Ndikumana S."/>
            <person name="Pagni M."/>
            <person name="Petitpierre D."/>
            <person name="Requena N."/>
            <person name="Rosikiewicz P."/>
            <person name="Riley R."/>
            <person name="Saito K."/>
            <person name="San Clemente H."/>
            <person name="Shapiro H."/>
            <person name="van Tuinen D."/>
            <person name="Becard G."/>
            <person name="Bonfante P."/>
            <person name="Paszkowski U."/>
            <person name="Shachar-Hill Y.Y."/>
            <person name="Tuskan G.A."/>
            <person name="Young P.W."/>
            <person name="Sanders I.R."/>
            <person name="Henrissat B."/>
            <person name="Rensing S.A."/>
            <person name="Grigoriev I.V."/>
            <person name="Corradi N."/>
            <person name="Roux C."/>
            <person name="Martin F."/>
        </authorList>
    </citation>
    <scope>NUCLEOTIDE SEQUENCE [LARGE SCALE GENOMIC DNA]</scope>
    <source>
        <strain evidence="2 3">DAOM 197198</strain>
    </source>
</reference>
<sequence length="147" mass="16362">MLASKILGKRSGGQKDSGEYTKKGMKAVNSELIRHFEPHPQQSKGLWKAGLRIWVTNSALRASSGNQKDHKRRNCTSGSPTRHFVPHPAIKWASPNLQLTTTSNVTGSNLKGQQMDHTLDLKYGNQKGHRVEKQTYALLSDQTVTDQ</sequence>
<feature type="region of interest" description="Disordered" evidence="1">
    <location>
        <begin position="61"/>
        <end position="87"/>
    </location>
</feature>
<evidence type="ECO:0000256" key="1">
    <source>
        <dbReference type="SAM" id="MobiDB-lite"/>
    </source>
</evidence>
<evidence type="ECO:0000313" key="2">
    <source>
        <dbReference type="EMBL" id="POG67027.1"/>
    </source>
</evidence>
<dbReference type="AlphaFoldDB" id="A0A2P4PNT1"/>
<comment type="caution">
    <text evidence="2">The sequence shown here is derived from an EMBL/GenBank/DDBJ whole genome shotgun (WGS) entry which is preliminary data.</text>
</comment>
<gene>
    <name evidence="2" type="ORF">GLOIN_2v1481885</name>
</gene>
<proteinExistence type="predicted"/>
<name>A0A2P4PNT1_RHIID</name>
<organism evidence="2 3">
    <name type="scientific">Rhizophagus irregularis (strain DAOM 181602 / DAOM 197198 / MUCL 43194)</name>
    <name type="common">Arbuscular mycorrhizal fungus</name>
    <name type="synonym">Glomus intraradices</name>
    <dbReference type="NCBI Taxonomy" id="747089"/>
    <lineage>
        <taxon>Eukaryota</taxon>
        <taxon>Fungi</taxon>
        <taxon>Fungi incertae sedis</taxon>
        <taxon>Mucoromycota</taxon>
        <taxon>Glomeromycotina</taxon>
        <taxon>Glomeromycetes</taxon>
        <taxon>Glomerales</taxon>
        <taxon>Glomeraceae</taxon>
        <taxon>Rhizophagus</taxon>
    </lineage>
</organism>
<keyword evidence="3" id="KW-1185">Reference proteome</keyword>
<protein>
    <submittedName>
        <fullName evidence="2">Uncharacterized protein</fullName>
    </submittedName>
</protein>
<dbReference type="EMBL" id="AUPC02000179">
    <property type="protein sequence ID" value="POG67027.1"/>
    <property type="molecule type" value="Genomic_DNA"/>
</dbReference>